<dbReference type="EMBL" id="JAPWDV010000001">
    <property type="protein sequence ID" value="KAJ6222247.1"/>
    <property type="molecule type" value="Genomic_DNA"/>
</dbReference>
<feature type="transmembrane region" description="Helical" evidence="1">
    <location>
        <begin position="99"/>
        <end position="120"/>
    </location>
</feature>
<keyword evidence="1" id="KW-1133">Transmembrane helix</keyword>
<keyword evidence="1" id="KW-0472">Membrane</keyword>
<sequence length="122" mass="13855">KQWQQSLGPEPFSMWGRISVCLVLVLLLMSDLCRYAPCSIHFRPYDNVNMTNGWCRQLGLTLVALSPVDDDEDEDENVASSTLNVWTVMSRSLSTHPLFMLRFALFFSLLISFDATTNVFGD</sequence>
<evidence type="ECO:0000256" key="1">
    <source>
        <dbReference type="SAM" id="Phobius"/>
    </source>
</evidence>
<feature type="non-terminal residue" evidence="2">
    <location>
        <position position="1"/>
    </location>
</feature>
<evidence type="ECO:0000313" key="3">
    <source>
        <dbReference type="Proteomes" id="UP001142055"/>
    </source>
</evidence>
<dbReference type="Proteomes" id="UP001142055">
    <property type="component" value="Chromosome 1"/>
</dbReference>
<organism evidence="2 3">
    <name type="scientific">Blomia tropicalis</name>
    <name type="common">Mite</name>
    <dbReference type="NCBI Taxonomy" id="40697"/>
    <lineage>
        <taxon>Eukaryota</taxon>
        <taxon>Metazoa</taxon>
        <taxon>Ecdysozoa</taxon>
        <taxon>Arthropoda</taxon>
        <taxon>Chelicerata</taxon>
        <taxon>Arachnida</taxon>
        <taxon>Acari</taxon>
        <taxon>Acariformes</taxon>
        <taxon>Sarcoptiformes</taxon>
        <taxon>Astigmata</taxon>
        <taxon>Glycyphagoidea</taxon>
        <taxon>Echimyopodidae</taxon>
        <taxon>Blomia</taxon>
    </lineage>
</organism>
<keyword evidence="3" id="KW-1185">Reference proteome</keyword>
<accession>A0A9Q0MB05</accession>
<gene>
    <name evidence="2" type="ORF">RDWZM_000792</name>
</gene>
<evidence type="ECO:0000313" key="2">
    <source>
        <dbReference type="EMBL" id="KAJ6222247.1"/>
    </source>
</evidence>
<name>A0A9Q0MB05_BLOTA</name>
<feature type="transmembrane region" description="Helical" evidence="1">
    <location>
        <begin position="12"/>
        <end position="33"/>
    </location>
</feature>
<keyword evidence="1" id="KW-0812">Transmembrane</keyword>
<proteinExistence type="predicted"/>
<reference evidence="2" key="1">
    <citation type="submission" date="2022-12" db="EMBL/GenBank/DDBJ databases">
        <title>Genome assemblies of Blomia tropicalis.</title>
        <authorList>
            <person name="Cui Y."/>
        </authorList>
    </citation>
    <scope>NUCLEOTIDE SEQUENCE</scope>
    <source>
        <tissue evidence="2">Adult mites</tissue>
    </source>
</reference>
<protein>
    <submittedName>
        <fullName evidence="2">Uncharacterized protein</fullName>
    </submittedName>
</protein>
<comment type="caution">
    <text evidence="2">The sequence shown here is derived from an EMBL/GenBank/DDBJ whole genome shotgun (WGS) entry which is preliminary data.</text>
</comment>
<dbReference type="AlphaFoldDB" id="A0A9Q0MB05"/>